<dbReference type="AlphaFoldDB" id="C1BE88"/>
<name>C1BE88_RHOOB</name>
<keyword evidence="3" id="KW-0614">Plasmid</keyword>
<dbReference type="Pfam" id="PF02517">
    <property type="entry name" value="Rce1-like"/>
    <property type="match status" value="1"/>
</dbReference>
<keyword evidence="1" id="KW-0812">Transmembrane</keyword>
<evidence type="ECO:0000313" key="4">
    <source>
        <dbReference type="Proteomes" id="UP000002212"/>
    </source>
</evidence>
<dbReference type="GO" id="GO:0080120">
    <property type="term" value="P:CAAX-box protein maturation"/>
    <property type="evidence" value="ECO:0007669"/>
    <property type="project" value="UniProtKB-ARBA"/>
</dbReference>
<dbReference type="KEGG" id="rop:ROP_pKNR-00360"/>
<dbReference type="PATRIC" id="fig|632772.20.peg.7605"/>
<evidence type="ECO:0000256" key="1">
    <source>
        <dbReference type="SAM" id="Phobius"/>
    </source>
</evidence>
<dbReference type="GO" id="GO:0004175">
    <property type="term" value="F:endopeptidase activity"/>
    <property type="evidence" value="ECO:0007669"/>
    <property type="project" value="UniProtKB-ARBA"/>
</dbReference>
<feature type="transmembrane region" description="Helical" evidence="1">
    <location>
        <begin position="171"/>
        <end position="190"/>
    </location>
</feature>
<dbReference type="Proteomes" id="UP000002212">
    <property type="component" value="Plasmid pKNR"/>
</dbReference>
<protein>
    <submittedName>
        <fullName evidence="3">Hypothetical membrane protein</fullName>
    </submittedName>
</protein>
<reference evidence="3 4" key="1">
    <citation type="submission" date="2009-03" db="EMBL/GenBank/DDBJ databases">
        <title>Comparison of the complete genome sequences of Rhodococcus erythropolis PR4 and Rhodococcus opacus B4.</title>
        <authorList>
            <person name="Takarada H."/>
            <person name="Sekine M."/>
            <person name="Hosoyama A."/>
            <person name="Yamada R."/>
            <person name="Fujisawa T."/>
            <person name="Omata S."/>
            <person name="Shimizu A."/>
            <person name="Tsukatani N."/>
            <person name="Tanikawa S."/>
            <person name="Fujita N."/>
            <person name="Harayama S."/>
        </authorList>
    </citation>
    <scope>NUCLEOTIDE SEQUENCE [LARGE SCALE GENOMIC DNA]</scope>
    <source>
        <strain evidence="3 4">B4</strain>
        <plasmid evidence="3 4">pKNR</plasmid>
    </source>
</reference>
<accession>C1BE88</accession>
<feature type="transmembrane region" description="Helical" evidence="1">
    <location>
        <begin position="140"/>
        <end position="159"/>
    </location>
</feature>
<keyword evidence="1" id="KW-0472">Membrane</keyword>
<evidence type="ECO:0000259" key="2">
    <source>
        <dbReference type="Pfam" id="PF02517"/>
    </source>
</evidence>
<gene>
    <name evidence="3" type="ordered locus">ROP_pKNR-00360</name>
</gene>
<dbReference type="HOGENOM" id="CLU_1151126_0_0_11"/>
<dbReference type="EMBL" id="AP011118">
    <property type="protein sequence ID" value="BAH56128.1"/>
    <property type="molecule type" value="Genomic_DNA"/>
</dbReference>
<feature type="domain" description="CAAX prenyl protease 2/Lysostaphin resistance protein A-like" evidence="2">
    <location>
        <begin position="143"/>
        <end position="233"/>
    </location>
</feature>
<keyword evidence="1" id="KW-1133">Transmembrane helix</keyword>
<feature type="transmembrane region" description="Helical" evidence="1">
    <location>
        <begin position="92"/>
        <end position="120"/>
    </location>
</feature>
<dbReference type="InterPro" id="IPR003675">
    <property type="entry name" value="Rce1/LyrA-like_dom"/>
</dbReference>
<sequence length="241" mass="25990">MASKASVQSGSSSHFWDRFSEFATFARLAPNEPGFAALLGLHGLVAAVVVVKLVPPCGPVWSVGAELARGFRWLGLAPVRIRNQPVSRRTQLLWLVAIPGTLALLHLLLATQLVTAFPVIDPAEDAANDAREILGTKYGLYSALTYAFFGSALVEEIAFRNVVLLVQRWRPHATLLIAIIATASTALFAVSHLNYGTANVVSGFVGGAVYVGLALYTRSLWPAIMTHFIYNTVIMVGWVAM</sequence>
<geneLocation type="plasmid" evidence="3 4">
    <name>pKNR</name>
</geneLocation>
<feature type="transmembrane region" description="Helical" evidence="1">
    <location>
        <begin position="196"/>
        <end position="216"/>
    </location>
</feature>
<organism evidence="3 4">
    <name type="scientific">Rhodococcus opacus (strain B4)</name>
    <dbReference type="NCBI Taxonomy" id="632772"/>
    <lineage>
        <taxon>Bacteria</taxon>
        <taxon>Bacillati</taxon>
        <taxon>Actinomycetota</taxon>
        <taxon>Actinomycetes</taxon>
        <taxon>Mycobacteriales</taxon>
        <taxon>Nocardiaceae</taxon>
        <taxon>Rhodococcus</taxon>
    </lineage>
</organism>
<evidence type="ECO:0000313" key="3">
    <source>
        <dbReference type="EMBL" id="BAH56128.1"/>
    </source>
</evidence>
<proteinExistence type="predicted"/>